<protein>
    <submittedName>
        <fullName evidence="2">Uncharacterized protein LOC142165895</fullName>
    </submittedName>
</protein>
<organism evidence="1 2">
    <name type="scientific">Nicotiana tabacum</name>
    <name type="common">Common tobacco</name>
    <dbReference type="NCBI Taxonomy" id="4097"/>
    <lineage>
        <taxon>Eukaryota</taxon>
        <taxon>Viridiplantae</taxon>
        <taxon>Streptophyta</taxon>
        <taxon>Embryophyta</taxon>
        <taxon>Tracheophyta</taxon>
        <taxon>Spermatophyta</taxon>
        <taxon>Magnoliopsida</taxon>
        <taxon>eudicotyledons</taxon>
        <taxon>Gunneridae</taxon>
        <taxon>Pentapetalae</taxon>
        <taxon>asterids</taxon>
        <taxon>lamiids</taxon>
        <taxon>Solanales</taxon>
        <taxon>Solanaceae</taxon>
        <taxon>Nicotianoideae</taxon>
        <taxon>Nicotianeae</taxon>
        <taxon>Nicotiana</taxon>
    </lineage>
</organism>
<reference evidence="2" key="2">
    <citation type="submission" date="2025-08" db="UniProtKB">
        <authorList>
            <consortium name="RefSeq"/>
        </authorList>
    </citation>
    <scope>IDENTIFICATION</scope>
    <source>
        <tissue evidence="2">Leaf</tissue>
    </source>
</reference>
<sequence length="606" mass="69269">MTKTEGYGMIFLKINSGKVVTLNNVCHVTEIRKNLVSISLLIKNGFKYIFVSDKIIISKNGMYLGKGYITKGLFKLNDLHAGKVKGISKKYNGLYNLQQQKVEAKVAALHLSRETLKEEDLKVWHERLGHAPDKSSCVHTPQKNGVVEKKHRHIGRKRNSTIGNLPLTFWGKCVQATVYVINRLTLSVLSGKSSFEILYGKAPSLKHLRTIGCLCFATNMTRSDKDVKFMEHRFPFQLLIEGKLQVFPNGVLSNYDTVVDKPGVEMPVDREVTSCRGTSFIELIAMPSIDRPFERGGKVQEMVAKVPIGFQHEFGDIYSCWMLGGKRHEIYEKRLGNEFSCDKLLECEFCCVIGSHSSSHVDCEHVKVFDTSKEAMHDYCDVSDQMLFHELIYDSFCDPLSNCLESFDVENIILESYNHDLECRNSRMNFLQEDENDSILGSSNLFKDEDESLESQRGPFTRSQFKKLQNKKVDTRVVIILVYIDDLLITRNDQNLILEPKTILQCTFKIKDLGELEFFLGIEIERSKQGILINQRKFALELINELGLAGSKPVSTPVECNQRFTSVEFDKHTDCKGDEKLEDARPYQRLVGKLLYLTWKGRIYVM</sequence>
<proteinExistence type="predicted"/>
<accession>A0AC58S5Z4</accession>
<evidence type="ECO:0000313" key="1">
    <source>
        <dbReference type="Proteomes" id="UP000790787"/>
    </source>
</evidence>
<dbReference type="Proteomes" id="UP000790787">
    <property type="component" value="Chromosome 11"/>
</dbReference>
<name>A0AC58S5Z4_TOBAC</name>
<keyword evidence="1" id="KW-1185">Reference proteome</keyword>
<dbReference type="RefSeq" id="XP_075080384.1">
    <property type="nucleotide sequence ID" value="XM_075224283.1"/>
</dbReference>
<reference evidence="1" key="1">
    <citation type="journal article" date="2014" name="Nat. Commun.">
        <title>The tobacco genome sequence and its comparison with those of tomato and potato.</title>
        <authorList>
            <person name="Sierro N."/>
            <person name="Battey J.N."/>
            <person name="Ouadi S."/>
            <person name="Bakaher N."/>
            <person name="Bovet L."/>
            <person name="Willig A."/>
            <person name="Goepfert S."/>
            <person name="Peitsch M.C."/>
            <person name="Ivanov N.V."/>
        </authorList>
    </citation>
    <scope>NUCLEOTIDE SEQUENCE [LARGE SCALE GENOMIC DNA]</scope>
</reference>
<gene>
    <name evidence="2" type="primary">LOC142165895</name>
</gene>
<evidence type="ECO:0000313" key="2">
    <source>
        <dbReference type="RefSeq" id="XP_075080384.1"/>
    </source>
</evidence>